<dbReference type="OrthoDB" id="20874at2"/>
<keyword evidence="1 2" id="KW-0732">Signal</keyword>
<dbReference type="GO" id="GO:0003755">
    <property type="term" value="F:peptidyl-prolyl cis-trans isomerase activity"/>
    <property type="evidence" value="ECO:0007669"/>
    <property type="project" value="InterPro"/>
</dbReference>
<dbReference type="InterPro" id="IPR050280">
    <property type="entry name" value="OMP_Chaperone_SurA"/>
</dbReference>
<feature type="chain" id="PRO_5003091207" evidence="2">
    <location>
        <begin position="21"/>
        <end position="349"/>
    </location>
</feature>
<dbReference type="Pfam" id="PF13624">
    <property type="entry name" value="SurA_N_3"/>
    <property type="match status" value="1"/>
</dbReference>
<dbReference type="KEGG" id="wch:wcw_1516"/>
<proteinExistence type="predicted"/>
<reference evidence="3 4" key="1">
    <citation type="journal article" date="2010" name="PLoS ONE">
        <title>The Waddlia genome: a window into chlamydial biology.</title>
        <authorList>
            <person name="Bertelli C."/>
            <person name="Collyn F."/>
            <person name="Croxatto A."/>
            <person name="Ruckert C."/>
            <person name="Polkinghorne A."/>
            <person name="Kebbi-Beghdadi C."/>
            <person name="Goesmann A."/>
            <person name="Vaughan L."/>
            <person name="Greub G."/>
        </authorList>
    </citation>
    <scope>NUCLEOTIDE SEQUENCE [LARGE SCALE GENOMIC DNA]</scope>
    <source>
        <strain evidence="4">ATCC VR-1470 / WSU 86-1044</strain>
    </source>
</reference>
<dbReference type="eggNOG" id="COG0760">
    <property type="taxonomic scope" value="Bacteria"/>
</dbReference>
<dbReference type="InterPro" id="IPR027304">
    <property type="entry name" value="Trigger_fact/SurA_dom_sf"/>
</dbReference>
<dbReference type="AlphaFoldDB" id="D6YS20"/>
<dbReference type="Gene3D" id="1.10.4030.10">
    <property type="entry name" value="Porin chaperone SurA, peptide-binding domain"/>
    <property type="match status" value="1"/>
</dbReference>
<evidence type="ECO:0000256" key="1">
    <source>
        <dbReference type="ARBA" id="ARBA00022729"/>
    </source>
</evidence>
<evidence type="ECO:0000313" key="3">
    <source>
        <dbReference type="EMBL" id="ADI38865.1"/>
    </source>
</evidence>
<organism evidence="3 4">
    <name type="scientific">Waddlia chondrophila (strain ATCC VR-1470 / WSU 86-1044)</name>
    <dbReference type="NCBI Taxonomy" id="716544"/>
    <lineage>
        <taxon>Bacteria</taxon>
        <taxon>Pseudomonadati</taxon>
        <taxon>Chlamydiota</taxon>
        <taxon>Chlamydiia</taxon>
        <taxon>Parachlamydiales</taxon>
        <taxon>Waddliaceae</taxon>
        <taxon>Waddlia</taxon>
    </lineage>
</organism>
<protein>
    <submittedName>
        <fullName evidence="3">Uncharacterized protein</fullName>
    </submittedName>
</protein>
<dbReference type="Proteomes" id="UP000001505">
    <property type="component" value="Chromosome"/>
</dbReference>
<dbReference type="HOGENOM" id="CLU_066871_0_0_0"/>
<accession>D6YS20</accession>
<name>D6YS20_WADCW</name>
<feature type="signal peptide" evidence="2">
    <location>
        <begin position="1"/>
        <end position="20"/>
    </location>
</feature>
<dbReference type="PANTHER" id="PTHR47637:SF1">
    <property type="entry name" value="CHAPERONE SURA"/>
    <property type="match status" value="1"/>
</dbReference>
<sequence>MNRSIFLTLVAALFMLGQLAAVSANSMFLAQPKHIFVNNRILAKINGQPISVIDVMKQMDMFFYRQFPQYANSPEARYQFYNMSWKRALEDLIDKELIKADAKEVNLPMTHGEVRQEIENIFGPNIIANLDKAGLTYEEAFDLTKEDILFKKMMMARVNSIVLRSITPQMVVDHYKTWAEQNSQPEKWIYQVISVRGGSNEASSTIANTVHHLLRDKDVELSQLKSLLHPDEFKLCSVSQEYSLSPSEISDSYREILSLLKPGAFSEPIAQKSRASKTDVYRIFYLKEIEKGGAPSFYEIQNRLRDQLVEKEMATEQAKYLSRLHHHFKVHIDDILNEIPDDFKPFTLK</sequence>
<dbReference type="Gene3D" id="3.10.50.40">
    <property type="match status" value="1"/>
</dbReference>
<dbReference type="RefSeq" id="WP_013182573.1">
    <property type="nucleotide sequence ID" value="NC_014225.1"/>
</dbReference>
<dbReference type="STRING" id="716544.wcw_1516"/>
<evidence type="ECO:0000256" key="2">
    <source>
        <dbReference type="SAM" id="SignalP"/>
    </source>
</evidence>
<dbReference type="InterPro" id="IPR046357">
    <property type="entry name" value="PPIase_dom_sf"/>
</dbReference>
<keyword evidence="4" id="KW-1185">Reference proteome</keyword>
<evidence type="ECO:0000313" key="4">
    <source>
        <dbReference type="Proteomes" id="UP000001505"/>
    </source>
</evidence>
<gene>
    <name evidence="3" type="ordered locus">wcw_1516</name>
</gene>
<dbReference type="PANTHER" id="PTHR47637">
    <property type="entry name" value="CHAPERONE SURA"/>
    <property type="match status" value="1"/>
</dbReference>
<dbReference type="EMBL" id="CP001928">
    <property type="protein sequence ID" value="ADI38865.1"/>
    <property type="molecule type" value="Genomic_DNA"/>
</dbReference>
<dbReference type="SUPFAM" id="SSF109998">
    <property type="entry name" value="Triger factor/SurA peptide-binding domain-like"/>
    <property type="match status" value="1"/>
</dbReference>